<sequence>MPVDESISACEFETNVNPSDSVSVVMNEHVSASPIVLNGIDSQNEVNASEYNCDSEKPTGQDQVDDPNPIHTTETSMNNIDHKQSANIVESPYCVKSILKTRVRLHCHCYRIIPDVACHN</sequence>
<evidence type="ECO:0000313" key="2">
    <source>
        <dbReference type="Proteomes" id="UP001239111"/>
    </source>
</evidence>
<proteinExistence type="predicted"/>
<organism evidence="1 2">
    <name type="scientific">Eretmocerus hayati</name>
    <dbReference type="NCBI Taxonomy" id="131215"/>
    <lineage>
        <taxon>Eukaryota</taxon>
        <taxon>Metazoa</taxon>
        <taxon>Ecdysozoa</taxon>
        <taxon>Arthropoda</taxon>
        <taxon>Hexapoda</taxon>
        <taxon>Insecta</taxon>
        <taxon>Pterygota</taxon>
        <taxon>Neoptera</taxon>
        <taxon>Endopterygota</taxon>
        <taxon>Hymenoptera</taxon>
        <taxon>Apocrita</taxon>
        <taxon>Proctotrupomorpha</taxon>
        <taxon>Chalcidoidea</taxon>
        <taxon>Aphelinidae</taxon>
        <taxon>Aphelininae</taxon>
        <taxon>Eretmocerus</taxon>
    </lineage>
</organism>
<gene>
    <name evidence="1" type="ORF">QAD02_002551</name>
</gene>
<comment type="caution">
    <text evidence="1">The sequence shown here is derived from an EMBL/GenBank/DDBJ whole genome shotgun (WGS) entry which is preliminary data.</text>
</comment>
<dbReference type="EMBL" id="CM056743">
    <property type="protein sequence ID" value="KAJ8671292.1"/>
    <property type="molecule type" value="Genomic_DNA"/>
</dbReference>
<evidence type="ECO:0000313" key="1">
    <source>
        <dbReference type="EMBL" id="KAJ8671292.1"/>
    </source>
</evidence>
<reference evidence="1" key="1">
    <citation type="submission" date="2023-04" db="EMBL/GenBank/DDBJ databases">
        <title>A chromosome-level genome assembly of the parasitoid wasp Eretmocerus hayati.</title>
        <authorList>
            <person name="Zhong Y."/>
            <person name="Liu S."/>
            <person name="Liu Y."/>
        </authorList>
    </citation>
    <scope>NUCLEOTIDE SEQUENCE</scope>
    <source>
        <strain evidence="1">ZJU_SS_LIU_2023</strain>
    </source>
</reference>
<accession>A0ACC2NM47</accession>
<dbReference type="Proteomes" id="UP001239111">
    <property type="component" value="Chromosome 3"/>
</dbReference>
<name>A0ACC2NM47_9HYME</name>
<protein>
    <submittedName>
        <fullName evidence="1">Uncharacterized protein</fullName>
    </submittedName>
</protein>
<keyword evidence="2" id="KW-1185">Reference proteome</keyword>